<dbReference type="PANTHER" id="PTHR30335">
    <property type="entry name" value="INTEGRAL MEMBRANE PROTEIN OF SOXR-REDUCING COMPLEX"/>
    <property type="match status" value="1"/>
</dbReference>
<evidence type="ECO:0000256" key="1">
    <source>
        <dbReference type="ARBA" id="ARBA00004127"/>
    </source>
</evidence>
<dbReference type="GO" id="GO:0005886">
    <property type="term" value="C:plasma membrane"/>
    <property type="evidence" value="ECO:0007669"/>
    <property type="project" value="UniProtKB-SubCell"/>
</dbReference>
<evidence type="ECO:0000256" key="3">
    <source>
        <dbReference type="ARBA" id="ARBA00022692"/>
    </source>
</evidence>
<keyword evidence="4 8" id="KW-1278">Translocase</keyword>
<dbReference type="PANTHER" id="PTHR30335:SF0">
    <property type="entry name" value="ION-TRANSLOCATING OXIDOREDUCTASE COMPLEX SUBUNIT A"/>
    <property type="match status" value="1"/>
</dbReference>
<comment type="subunit">
    <text evidence="8">The complex is composed of six subunits: RnfA, RnfB, RnfC, RnfD, RnfE and RnfG.</text>
</comment>
<dbReference type="NCBIfam" id="TIGR01943">
    <property type="entry name" value="rnfA"/>
    <property type="match status" value="1"/>
</dbReference>
<evidence type="ECO:0000256" key="5">
    <source>
        <dbReference type="ARBA" id="ARBA00022982"/>
    </source>
</evidence>
<dbReference type="RefSeq" id="WP_078712564.1">
    <property type="nucleotide sequence ID" value="NZ_FUWY01000007.1"/>
</dbReference>
<dbReference type="InterPro" id="IPR011293">
    <property type="entry name" value="Ion_transpt_RnfA/RsxA"/>
</dbReference>
<keyword evidence="7 8" id="KW-0472">Membrane</keyword>
<dbReference type="InterPro" id="IPR050133">
    <property type="entry name" value="NqrDE/RnfAE_oxidrdctase"/>
</dbReference>
<evidence type="ECO:0000256" key="6">
    <source>
        <dbReference type="ARBA" id="ARBA00022989"/>
    </source>
</evidence>
<dbReference type="EMBL" id="FUWY01000007">
    <property type="protein sequence ID" value="SJZ95124.1"/>
    <property type="molecule type" value="Genomic_DNA"/>
</dbReference>
<reference evidence="10" key="1">
    <citation type="submission" date="2017-02" db="EMBL/GenBank/DDBJ databases">
        <authorList>
            <person name="Varghese N."/>
            <person name="Submissions S."/>
        </authorList>
    </citation>
    <scope>NUCLEOTIDE SEQUENCE [LARGE SCALE GENOMIC DNA]</scope>
    <source>
        <strain evidence="10">ATCC 25662</strain>
    </source>
</reference>
<dbReference type="STRING" id="118967.SAMN02745191_2168"/>
<feature type="transmembrane region" description="Helical" evidence="8">
    <location>
        <begin position="133"/>
        <end position="151"/>
    </location>
</feature>
<name>A0A1T4PU91_9FIRM</name>
<keyword evidence="2 8" id="KW-0813">Transport</keyword>
<dbReference type="Proteomes" id="UP000243297">
    <property type="component" value="Unassembled WGS sequence"/>
</dbReference>
<keyword evidence="6 8" id="KW-1133">Transmembrane helix</keyword>
<keyword evidence="3 8" id="KW-0812">Transmembrane</keyword>
<feature type="transmembrane region" description="Helical" evidence="8">
    <location>
        <begin position="38"/>
        <end position="62"/>
    </location>
</feature>
<evidence type="ECO:0000313" key="9">
    <source>
        <dbReference type="EMBL" id="SJZ95124.1"/>
    </source>
</evidence>
<evidence type="ECO:0000256" key="2">
    <source>
        <dbReference type="ARBA" id="ARBA00022448"/>
    </source>
</evidence>
<comment type="subcellular location">
    <subcellularLocation>
        <location evidence="8">Cell membrane</location>
        <topology evidence="8">Multi-pass membrane protein</topology>
    </subcellularLocation>
    <subcellularLocation>
        <location evidence="1">Endomembrane system</location>
        <topology evidence="1">Multi-pass membrane protein</topology>
    </subcellularLocation>
</comment>
<evidence type="ECO:0000313" key="10">
    <source>
        <dbReference type="Proteomes" id="UP000243297"/>
    </source>
</evidence>
<dbReference type="Pfam" id="PF02508">
    <property type="entry name" value="Rnf-Nqr"/>
    <property type="match status" value="1"/>
</dbReference>
<organism evidence="9 10">
    <name type="scientific">Anaerorhabdus furcosa</name>
    <dbReference type="NCBI Taxonomy" id="118967"/>
    <lineage>
        <taxon>Bacteria</taxon>
        <taxon>Bacillati</taxon>
        <taxon>Bacillota</taxon>
        <taxon>Erysipelotrichia</taxon>
        <taxon>Erysipelotrichales</taxon>
        <taxon>Erysipelotrichaceae</taxon>
        <taxon>Anaerorhabdus</taxon>
    </lineage>
</organism>
<sequence>MAEMFSMFLAAVLINNIVLSKFLGMCPFLGVSKKLSSAIGMGAAVIFVIFGASIFTYGIYYLVLEPNGLDYMKLIVFILVIAAFVQFTEMVIKKYSPSLYKALGIYLPLITTNCAVLFVALDNITSKFTFTEMLVNSIAVPAGFMLVLVIFSTIRERLDTADVPNSFKGNPIALIVAAVMALAFSAFAGLV</sequence>
<dbReference type="PIRSF" id="PIRSF006102">
    <property type="entry name" value="NQR_DE"/>
    <property type="match status" value="1"/>
</dbReference>
<feature type="transmembrane region" description="Helical" evidence="8">
    <location>
        <begin position="6"/>
        <end position="31"/>
    </location>
</feature>
<gene>
    <name evidence="8" type="primary">rnfA</name>
    <name evidence="9" type="ORF">SAMN02745191_2168</name>
</gene>
<proteinExistence type="inferred from homology"/>
<keyword evidence="8" id="KW-1003">Cell membrane</keyword>
<dbReference type="InterPro" id="IPR003667">
    <property type="entry name" value="NqrDE/RnfAE"/>
</dbReference>
<dbReference type="HAMAP" id="MF_00459">
    <property type="entry name" value="RsxA_RnfA"/>
    <property type="match status" value="1"/>
</dbReference>
<feature type="transmembrane region" description="Helical" evidence="8">
    <location>
        <begin position="99"/>
        <end position="121"/>
    </location>
</feature>
<protein>
    <recommendedName>
        <fullName evidence="8">Ion-translocating oxidoreductase complex subunit A</fullName>
        <ecNumber evidence="8">7.-.-.-</ecNumber>
    </recommendedName>
    <alternativeName>
        <fullName evidence="8">Rnf electron transport complex subunit A</fullName>
    </alternativeName>
</protein>
<feature type="transmembrane region" description="Helical" evidence="8">
    <location>
        <begin position="172"/>
        <end position="190"/>
    </location>
</feature>
<dbReference type="GO" id="GO:0012505">
    <property type="term" value="C:endomembrane system"/>
    <property type="evidence" value="ECO:0007669"/>
    <property type="project" value="UniProtKB-SubCell"/>
</dbReference>
<keyword evidence="5 8" id="KW-0249">Electron transport</keyword>
<evidence type="ECO:0000256" key="4">
    <source>
        <dbReference type="ARBA" id="ARBA00022967"/>
    </source>
</evidence>
<comment type="function">
    <text evidence="8">Part of a membrane-bound complex that couples electron transfer with translocation of ions across the membrane.</text>
</comment>
<evidence type="ECO:0000256" key="7">
    <source>
        <dbReference type="ARBA" id="ARBA00023136"/>
    </source>
</evidence>
<dbReference type="AlphaFoldDB" id="A0A1T4PU91"/>
<comment type="similarity">
    <text evidence="8">Belongs to the NqrDE/RnfAE family.</text>
</comment>
<dbReference type="OrthoDB" id="9803631at2"/>
<evidence type="ECO:0000256" key="8">
    <source>
        <dbReference type="HAMAP-Rule" id="MF_00459"/>
    </source>
</evidence>
<accession>A0A1T4PU91</accession>
<dbReference type="GO" id="GO:0022900">
    <property type="term" value="P:electron transport chain"/>
    <property type="evidence" value="ECO:0007669"/>
    <property type="project" value="UniProtKB-UniRule"/>
</dbReference>
<keyword evidence="10" id="KW-1185">Reference proteome</keyword>
<dbReference type="EC" id="7.-.-.-" evidence="8"/>
<feature type="transmembrane region" description="Helical" evidence="8">
    <location>
        <begin position="74"/>
        <end position="92"/>
    </location>
</feature>